<feature type="binding site" evidence="2">
    <location>
        <position position="40"/>
    </location>
    <ligand>
        <name>substrate</name>
    </ligand>
</feature>
<dbReference type="OrthoDB" id="4191603at2"/>
<comment type="similarity">
    <text evidence="2">Belongs to the UPP synthase family.</text>
</comment>
<evidence type="ECO:0000256" key="1">
    <source>
        <dbReference type="ARBA" id="ARBA00022679"/>
    </source>
</evidence>
<dbReference type="GO" id="GO:0016094">
    <property type="term" value="P:polyprenol biosynthetic process"/>
    <property type="evidence" value="ECO:0007669"/>
    <property type="project" value="TreeGrafter"/>
</dbReference>
<dbReference type="InterPro" id="IPR001441">
    <property type="entry name" value="UPP_synth-like"/>
</dbReference>
<feature type="active site" evidence="2">
    <location>
        <position position="27"/>
    </location>
</feature>
<reference evidence="3 4" key="1">
    <citation type="submission" date="2019-01" db="EMBL/GenBank/DDBJ databases">
        <authorList>
            <person name="Brito A."/>
        </authorList>
    </citation>
    <scope>NUCLEOTIDE SEQUENCE [LARGE SCALE GENOMIC DNA]</scope>
    <source>
        <strain evidence="3">1</strain>
    </source>
</reference>
<feature type="binding site" evidence="2">
    <location>
        <begin position="72"/>
        <end position="74"/>
    </location>
    <ligand>
        <name>substrate</name>
    </ligand>
</feature>
<comment type="function">
    <text evidence="2">Catalyzes the condensation of isopentenyl diphosphate (IPP) with allylic pyrophosphates generating different type of terpenoids.</text>
</comment>
<dbReference type="PROSITE" id="PS01066">
    <property type="entry name" value="UPP_SYNTHASE"/>
    <property type="match status" value="1"/>
</dbReference>
<evidence type="ECO:0000256" key="2">
    <source>
        <dbReference type="HAMAP-Rule" id="MF_01139"/>
    </source>
</evidence>
<dbReference type="NCBIfam" id="NF011406">
    <property type="entry name" value="PRK14831.1"/>
    <property type="match status" value="1"/>
</dbReference>
<dbReference type="NCBIfam" id="TIGR00055">
    <property type="entry name" value="uppS"/>
    <property type="match status" value="1"/>
</dbReference>
<keyword evidence="2" id="KW-0460">Magnesium</keyword>
<dbReference type="GO" id="GO:0045547">
    <property type="term" value="F:ditrans,polycis-polyprenyl diphosphate synthase [(2E,6E)-farnesyl diphosphate specific] activity"/>
    <property type="evidence" value="ECO:0007669"/>
    <property type="project" value="TreeGrafter"/>
</dbReference>
<dbReference type="SUPFAM" id="SSF64005">
    <property type="entry name" value="Undecaprenyl diphosphate synthase"/>
    <property type="match status" value="1"/>
</dbReference>
<feature type="binding site" evidence="2">
    <location>
        <position position="214"/>
    </location>
    <ligand>
        <name>Mg(2+)</name>
        <dbReference type="ChEBI" id="CHEBI:18420"/>
    </ligand>
</feature>
<comment type="subunit">
    <text evidence="2">Homodimer.</text>
</comment>
<evidence type="ECO:0000313" key="4">
    <source>
        <dbReference type="Proteomes" id="UP000320055"/>
    </source>
</evidence>
<dbReference type="HAMAP" id="MF_01139">
    <property type="entry name" value="ISPT"/>
    <property type="match status" value="1"/>
</dbReference>
<keyword evidence="4" id="KW-1185">Reference proteome</keyword>
<dbReference type="Proteomes" id="UP000320055">
    <property type="component" value="Unassembled WGS sequence"/>
</dbReference>
<name>A0A563W0F8_9CYAN</name>
<feature type="binding site" evidence="2">
    <location>
        <position position="195"/>
    </location>
    <ligand>
        <name>substrate</name>
    </ligand>
</feature>
<dbReference type="FunFam" id="3.40.1180.10:FF:000001">
    <property type="entry name" value="(2E,6E)-farnesyl-diphosphate-specific ditrans,polycis-undecaprenyl-diphosphate synthase"/>
    <property type="match status" value="1"/>
</dbReference>
<dbReference type="EC" id="2.5.1.-" evidence="2"/>
<feature type="binding site" evidence="2">
    <location>
        <position position="27"/>
    </location>
    <ligand>
        <name>Mg(2+)</name>
        <dbReference type="ChEBI" id="CHEBI:18420"/>
    </ligand>
</feature>
<gene>
    <name evidence="3" type="primary">uppS</name>
    <name evidence="3" type="ORF">H1P_550018</name>
</gene>
<dbReference type="PANTHER" id="PTHR10291:SF0">
    <property type="entry name" value="DEHYDRODOLICHYL DIPHOSPHATE SYNTHASE 2"/>
    <property type="match status" value="1"/>
</dbReference>
<keyword evidence="1 2" id="KW-0808">Transferase</keyword>
<feature type="binding site" evidence="2">
    <location>
        <position position="32"/>
    </location>
    <ligand>
        <name>substrate</name>
    </ligand>
</feature>
<protein>
    <recommendedName>
        <fullName evidence="2">Isoprenyl transferase</fullName>
        <ecNumber evidence="2">2.5.1.-</ecNumber>
    </recommendedName>
</protein>
<dbReference type="Pfam" id="PF01255">
    <property type="entry name" value="Prenyltransf"/>
    <property type="match status" value="1"/>
</dbReference>
<feature type="binding site" evidence="2">
    <location>
        <begin position="28"/>
        <end position="31"/>
    </location>
    <ligand>
        <name>substrate</name>
    </ligand>
</feature>
<proteinExistence type="inferred from homology"/>
<dbReference type="CDD" id="cd00475">
    <property type="entry name" value="Cis_IPPS"/>
    <property type="match status" value="1"/>
</dbReference>
<feature type="binding site" evidence="2">
    <location>
        <position position="44"/>
    </location>
    <ligand>
        <name>substrate</name>
    </ligand>
</feature>
<dbReference type="AlphaFoldDB" id="A0A563W0F8"/>
<organism evidence="3 4">
    <name type="scientific">Hyella patelloides LEGE 07179</name>
    <dbReference type="NCBI Taxonomy" id="945734"/>
    <lineage>
        <taxon>Bacteria</taxon>
        <taxon>Bacillati</taxon>
        <taxon>Cyanobacteriota</taxon>
        <taxon>Cyanophyceae</taxon>
        <taxon>Pleurocapsales</taxon>
        <taxon>Hyellaceae</taxon>
        <taxon>Hyella</taxon>
    </lineage>
</organism>
<dbReference type="Gene3D" id="3.40.1180.10">
    <property type="entry name" value="Decaprenyl diphosphate synthase-like"/>
    <property type="match status" value="1"/>
</dbReference>
<dbReference type="NCBIfam" id="NF011405">
    <property type="entry name" value="PRK14830.1"/>
    <property type="match status" value="1"/>
</dbReference>
<dbReference type="RefSeq" id="WP_144866762.1">
    <property type="nucleotide sequence ID" value="NZ_LR213814.1"/>
</dbReference>
<dbReference type="GO" id="GO:0000287">
    <property type="term" value="F:magnesium ion binding"/>
    <property type="evidence" value="ECO:0007669"/>
    <property type="project" value="UniProtKB-UniRule"/>
</dbReference>
<comment type="cofactor">
    <cofactor evidence="2">
        <name>Mg(2+)</name>
        <dbReference type="ChEBI" id="CHEBI:18420"/>
    </cofactor>
    <text evidence="2">Binds 2 magnesium ions per subunit.</text>
</comment>
<dbReference type="InterPro" id="IPR036424">
    <property type="entry name" value="UPP_synth-like_sf"/>
</dbReference>
<accession>A0A563W0F8</accession>
<feature type="binding site" evidence="2">
    <location>
        <position position="78"/>
    </location>
    <ligand>
        <name>substrate</name>
    </ligand>
</feature>
<dbReference type="PANTHER" id="PTHR10291">
    <property type="entry name" value="DEHYDRODOLICHYL DIPHOSPHATE SYNTHASE FAMILY MEMBER"/>
    <property type="match status" value="1"/>
</dbReference>
<feature type="binding site" evidence="2">
    <location>
        <position position="76"/>
    </location>
    <ligand>
        <name>substrate</name>
    </ligand>
</feature>
<dbReference type="EMBL" id="CAACVJ010000501">
    <property type="protein sequence ID" value="VEP17107.1"/>
    <property type="molecule type" value="Genomic_DNA"/>
</dbReference>
<feature type="binding site" evidence="2">
    <location>
        <begin position="201"/>
        <end position="203"/>
    </location>
    <ligand>
        <name>substrate</name>
    </ligand>
</feature>
<evidence type="ECO:0000313" key="3">
    <source>
        <dbReference type="EMBL" id="VEP17107.1"/>
    </source>
</evidence>
<keyword evidence="2" id="KW-0479">Metal-binding</keyword>
<feature type="active site" description="Proton acceptor" evidence="2">
    <location>
        <position position="75"/>
    </location>
</feature>
<sequence length="250" mass="28296">MTAQLLANKFIGLDLQKLPQHVAVIMDGNGRWAKQRGLPRIEGHRQGANTLKAILRTCNDCGINTLTAYAFSTENWGRPMTEVSFLMTLFEKLLRKELAEMHQEEVCIRFIGDLDPLPKTLQREIDRAMDVTKNNTGVNFNVAINYGGRLEILKACKAIANRVAQGNLALEAINEATISDYLDTSASPDPDLLIRTSGEMRLSNFLLWQMAYAEIYVTDTFWPDFDSSEFLKAISDFQKRDRRFGKLTTN</sequence>
<dbReference type="InterPro" id="IPR018520">
    <property type="entry name" value="UPP_synth-like_CS"/>
</dbReference>